<sequence>MDTFQRLLLIRSWCLDRCVPMARQYIAETMGPVYTDPVITNLELMLDESEPLTPMIGFLSMGSDPTENIERLAKKMGIVCGAISMGQGQEVHARRLITSSLQEGKWVLLQNCHLGLNFMDELLQIISTTTTYHEHFRFWLTTEEHSKFPIALLQASIKFTYDPPMGIRAGLLRTYALLSQDQLEANSLPQWKPMLYGVAFLHSTVQERRKFGPIGWNIPYEFNQADFTSTVQFIQNHLDDLDIPRGISWPTVRYMIGEVQYGGRVTDDYDKRLLNTYAEVWFSEQMFADSFEFYTGYKIPKGRTLEDFTTKISELPISDSPQCFGLHPNADITYQTNSSSAMLTTIINIQPKDSSGGGTETRESVVYRLASEMESKLPPDYNPFEVKDRLQKIDYLKPLHIFLRQEIDRMQRVIRVVRSTIGDLKLAIDGTIIMSENLRDALDNIFDARIPSSWRKISWNSATLGFWFTDLLDRNMQFHDWLFQGRPNCYWLTGFFNPQGFLTAMRQEIARANKYALDDAVLINDVTRMSSEEVQRGASEGVYIYGLFLDGAGWDRKNARLMEPQAKVLYTPLPVVHISAISVTSGERARPVVTYSCPVYKERRRTDLNYIFPLSLRTTKDPEHWILRGVALLCDVR</sequence>
<evidence type="ECO:0000313" key="5">
    <source>
        <dbReference type="Proteomes" id="UP000275846"/>
    </source>
</evidence>
<gene>
    <name evidence="4" type="ORF">SSLN_LOCUS4537</name>
</gene>
<dbReference type="Proteomes" id="UP000275846">
    <property type="component" value="Unassembled WGS sequence"/>
</dbReference>
<evidence type="ECO:0000259" key="2">
    <source>
        <dbReference type="Pfam" id="PF18198"/>
    </source>
</evidence>
<dbReference type="OrthoDB" id="286107at2759"/>
<dbReference type="Pfam" id="PF18199">
    <property type="entry name" value="Dynein_C"/>
    <property type="match status" value="1"/>
</dbReference>
<dbReference type="EMBL" id="UYSU01032904">
    <property type="protein sequence ID" value="VDL90922.1"/>
    <property type="molecule type" value="Genomic_DNA"/>
</dbReference>
<dbReference type="GO" id="GO:0045505">
    <property type="term" value="F:dynein intermediate chain binding"/>
    <property type="evidence" value="ECO:0007669"/>
    <property type="project" value="InterPro"/>
</dbReference>
<evidence type="ECO:0000313" key="4">
    <source>
        <dbReference type="EMBL" id="VDL90922.1"/>
    </source>
</evidence>
<dbReference type="InterPro" id="IPR026983">
    <property type="entry name" value="DHC"/>
</dbReference>
<dbReference type="Pfam" id="PF18198">
    <property type="entry name" value="AAA_lid_11"/>
    <property type="match status" value="1"/>
</dbReference>
<feature type="domain" description="Dynein heavy chain region D6 P-loop" evidence="1">
    <location>
        <begin position="51"/>
        <end position="160"/>
    </location>
</feature>
<evidence type="ECO:0008006" key="6">
    <source>
        <dbReference type="Google" id="ProtNLM"/>
    </source>
</evidence>
<keyword evidence="5" id="KW-1185">Reference proteome</keyword>
<proteinExistence type="predicted"/>
<dbReference type="Pfam" id="PF03028">
    <property type="entry name" value="Dynein_heavy"/>
    <property type="match status" value="1"/>
</dbReference>
<dbReference type="GO" id="GO:0051959">
    <property type="term" value="F:dynein light intermediate chain binding"/>
    <property type="evidence" value="ECO:0007669"/>
    <property type="project" value="InterPro"/>
</dbReference>
<name>A0A3P7BXF3_SCHSO</name>
<dbReference type="GO" id="GO:0030286">
    <property type="term" value="C:dynein complex"/>
    <property type="evidence" value="ECO:0007669"/>
    <property type="project" value="InterPro"/>
</dbReference>
<dbReference type="InterPro" id="IPR043160">
    <property type="entry name" value="Dynein_C_barrel"/>
</dbReference>
<reference evidence="4 5" key="1">
    <citation type="submission" date="2018-11" db="EMBL/GenBank/DDBJ databases">
        <authorList>
            <consortium name="Pathogen Informatics"/>
        </authorList>
    </citation>
    <scope>NUCLEOTIDE SEQUENCE [LARGE SCALE GENOMIC DNA]</scope>
    <source>
        <strain evidence="4 5">NST_G2</strain>
    </source>
</reference>
<dbReference type="FunFam" id="3.10.490.20:FF:000010">
    <property type="entry name" value="Dynein heavy chain, putative"/>
    <property type="match status" value="1"/>
</dbReference>
<dbReference type="GO" id="GO:0007018">
    <property type="term" value="P:microtubule-based movement"/>
    <property type="evidence" value="ECO:0007669"/>
    <property type="project" value="InterPro"/>
</dbReference>
<dbReference type="FunFam" id="1.10.8.720:FF:000004">
    <property type="entry name" value="Dynein heavy chain 5, axonemal"/>
    <property type="match status" value="1"/>
</dbReference>
<dbReference type="Gene3D" id="3.40.50.300">
    <property type="entry name" value="P-loop containing nucleotide triphosphate hydrolases"/>
    <property type="match status" value="1"/>
</dbReference>
<dbReference type="PANTHER" id="PTHR46961:SF19">
    <property type="entry name" value="DYNEIN HEAVY CHAIN 5, AXONEMAL"/>
    <property type="match status" value="1"/>
</dbReference>
<evidence type="ECO:0000259" key="3">
    <source>
        <dbReference type="Pfam" id="PF18199"/>
    </source>
</evidence>
<dbReference type="Gene3D" id="3.10.490.20">
    <property type="match status" value="1"/>
</dbReference>
<dbReference type="Gene3D" id="1.10.8.720">
    <property type="entry name" value="Region D6 of dynein motor"/>
    <property type="match status" value="1"/>
</dbReference>
<dbReference type="GO" id="GO:0008569">
    <property type="term" value="F:minus-end-directed microtubule motor activity"/>
    <property type="evidence" value="ECO:0007669"/>
    <property type="project" value="InterPro"/>
</dbReference>
<dbReference type="FunFam" id="3.40.50.300:FF:000320">
    <property type="entry name" value="Dynein, axonemal, heavy chain 5"/>
    <property type="match status" value="1"/>
</dbReference>
<dbReference type="AlphaFoldDB" id="A0A3P7BXF3"/>
<dbReference type="STRING" id="70667.A0A3P7BXF3"/>
<evidence type="ECO:0000259" key="1">
    <source>
        <dbReference type="Pfam" id="PF03028"/>
    </source>
</evidence>
<dbReference type="FunFam" id="1.20.1270.280:FF:000002">
    <property type="entry name" value="Dynein heavy chain 5, axonemal"/>
    <property type="match status" value="1"/>
</dbReference>
<dbReference type="InterPro" id="IPR004273">
    <property type="entry name" value="Dynein_heavy_D6_P-loop"/>
</dbReference>
<organism evidence="4 5">
    <name type="scientific">Schistocephalus solidus</name>
    <name type="common">Tapeworm</name>
    <dbReference type="NCBI Taxonomy" id="70667"/>
    <lineage>
        <taxon>Eukaryota</taxon>
        <taxon>Metazoa</taxon>
        <taxon>Spiralia</taxon>
        <taxon>Lophotrochozoa</taxon>
        <taxon>Platyhelminthes</taxon>
        <taxon>Cestoda</taxon>
        <taxon>Eucestoda</taxon>
        <taxon>Diphyllobothriidea</taxon>
        <taxon>Diphyllobothriidae</taxon>
        <taxon>Schistocephalus</taxon>
    </lineage>
</organism>
<dbReference type="InterPro" id="IPR027417">
    <property type="entry name" value="P-loop_NTPase"/>
</dbReference>
<dbReference type="InterPro" id="IPR041228">
    <property type="entry name" value="Dynein_C"/>
</dbReference>
<dbReference type="InterPro" id="IPR041658">
    <property type="entry name" value="AAA_lid_11"/>
</dbReference>
<feature type="domain" description="Dynein heavy chain AAA lid" evidence="2">
    <location>
        <begin position="191"/>
        <end position="330"/>
    </location>
</feature>
<dbReference type="PANTHER" id="PTHR46961">
    <property type="entry name" value="DYNEIN HEAVY CHAIN 1, AXONEMAL-LIKE PROTEIN"/>
    <property type="match status" value="1"/>
</dbReference>
<protein>
    <recommendedName>
        <fullName evidence="6">Dynein heavy chain 5</fullName>
    </recommendedName>
</protein>
<dbReference type="InterPro" id="IPR042219">
    <property type="entry name" value="AAA_lid_11_sf"/>
</dbReference>
<accession>A0A3P7BXF3</accession>
<dbReference type="Gene3D" id="1.20.1270.280">
    <property type="match status" value="1"/>
</dbReference>
<feature type="domain" description="Dynein heavy chain C-terminal" evidence="3">
    <location>
        <begin position="336"/>
        <end position="634"/>
    </location>
</feature>